<reference evidence="2" key="1">
    <citation type="journal article" date="2014" name="Science">
        <title>Ancient hybridizations among the ancestral genomes of bread wheat.</title>
        <authorList>
            <consortium name="International Wheat Genome Sequencing Consortium,"/>
            <person name="Marcussen T."/>
            <person name="Sandve S.R."/>
            <person name="Heier L."/>
            <person name="Spannagl M."/>
            <person name="Pfeifer M."/>
            <person name="Jakobsen K.S."/>
            <person name="Wulff B.B."/>
            <person name="Steuernagel B."/>
            <person name="Mayer K.F."/>
            <person name="Olsen O.A."/>
        </authorList>
    </citation>
    <scope>NUCLEOTIDE SEQUENCE [LARGE SCALE GENOMIC DNA]</scope>
    <source>
        <strain evidence="2">cv. AL8/78</strain>
    </source>
</reference>
<accession>A0A453Q2T9</accession>
<proteinExistence type="predicted"/>
<dbReference type="AlphaFoldDB" id="A0A453Q2T9"/>
<protein>
    <submittedName>
        <fullName evidence="1">Uncharacterized protein</fullName>
    </submittedName>
</protein>
<reference evidence="2" key="2">
    <citation type="journal article" date="2017" name="Nat. Plants">
        <title>The Aegilops tauschii genome reveals multiple impacts of transposons.</title>
        <authorList>
            <person name="Zhao G."/>
            <person name="Zou C."/>
            <person name="Li K."/>
            <person name="Wang K."/>
            <person name="Li T."/>
            <person name="Gao L."/>
            <person name="Zhang X."/>
            <person name="Wang H."/>
            <person name="Yang Z."/>
            <person name="Liu X."/>
            <person name="Jiang W."/>
            <person name="Mao L."/>
            <person name="Kong X."/>
            <person name="Jiao Y."/>
            <person name="Jia J."/>
        </authorList>
    </citation>
    <scope>NUCLEOTIDE SEQUENCE [LARGE SCALE GENOMIC DNA]</scope>
    <source>
        <strain evidence="2">cv. AL8/78</strain>
    </source>
</reference>
<dbReference type="Gramene" id="AET6Gv20956100.12">
    <property type="protein sequence ID" value="AET6Gv20956100.12"/>
    <property type="gene ID" value="AET6Gv20956100"/>
</dbReference>
<evidence type="ECO:0000313" key="2">
    <source>
        <dbReference type="Proteomes" id="UP000015105"/>
    </source>
</evidence>
<dbReference type="Gene3D" id="2.130.10.10">
    <property type="entry name" value="YVTN repeat-like/Quinoprotein amine dehydrogenase"/>
    <property type="match status" value="1"/>
</dbReference>
<name>A0A453Q2T9_AEGTS</name>
<keyword evidence="2" id="KW-1185">Reference proteome</keyword>
<sequence>MIGCNFMATDAEVVKTVWKRETFLVADIRAMLTSLLKGGMWLILNEYIMFQLSEALGKLYGQSRQGSSSDTVEPSKPRGGAHENCITCIVPLRKGSESIVKRFSTSGLDGKIVVWDLENHITIPK</sequence>
<evidence type="ECO:0000313" key="1">
    <source>
        <dbReference type="EnsemblPlants" id="AET6Gv20956100.12"/>
    </source>
</evidence>
<reference evidence="1" key="4">
    <citation type="submission" date="2019-03" db="UniProtKB">
        <authorList>
            <consortium name="EnsemblPlants"/>
        </authorList>
    </citation>
    <scope>IDENTIFICATION</scope>
</reference>
<dbReference type="EnsemblPlants" id="AET6Gv20956100.12">
    <property type="protein sequence ID" value="AET6Gv20956100.12"/>
    <property type="gene ID" value="AET6Gv20956100"/>
</dbReference>
<dbReference type="Proteomes" id="UP000015105">
    <property type="component" value="Chromosome 6D"/>
</dbReference>
<organism evidence="1 2">
    <name type="scientific">Aegilops tauschii subsp. strangulata</name>
    <name type="common">Goatgrass</name>
    <dbReference type="NCBI Taxonomy" id="200361"/>
    <lineage>
        <taxon>Eukaryota</taxon>
        <taxon>Viridiplantae</taxon>
        <taxon>Streptophyta</taxon>
        <taxon>Embryophyta</taxon>
        <taxon>Tracheophyta</taxon>
        <taxon>Spermatophyta</taxon>
        <taxon>Magnoliopsida</taxon>
        <taxon>Liliopsida</taxon>
        <taxon>Poales</taxon>
        <taxon>Poaceae</taxon>
        <taxon>BOP clade</taxon>
        <taxon>Pooideae</taxon>
        <taxon>Triticodae</taxon>
        <taxon>Triticeae</taxon>
        <taxon>Triticinae</taxon>
        <taxon>Aegilops</taxon>
    </lineage>
</organism>
<dbReference type="InterPro" id="IPR015943">
    <property type="entry name" value="WD40/YVTN_repeat-like_dom_sf"/>
</dbReference>
<reference evidence="1" key="3">
    <citation type="journal article" date="2017" name="Nature">
        <title>Genome sequence of the progenitor of the wheat D genome Aegilops tauschii.</title>
        <authorList>
            <person name="Luo M.C."/>
            <person name="Gu Y.Q."/>
            <person name="Puiu D."/>
            <person name="Wang H."/>
            <person name="Twardziok S.O."/>
            <person name="Deal K.R."/>
            <person name="Huo N."/>
            <person name="Zhu T."/>
            <person name="Wang L."/>
            <person name="Wang Y."/>
            <person name="McGuire P.E."/>
            <person name="Liu S."/>
            <person name="Long H."/>
            <person name="Ramasamy R.K."/>
            <person name="Rodriguez J.C."/>
            <person name="Van S.L."/>
            <person name="Yuan L."/>
            <person name="Wang Z."/>
            <person name="Xia Z."/>
            <person name="Xiao L."/>
            <person name="Anderson O.D."/>
            <person name="Ouyang S."/>
            <person name="Liang Y."/>
            <person name="Zimin A.V."/>
            <person name="Pertea G."/>
            <person name="Qi P."/>
            <person name="Bennetzen J.L."/>
            <person name="Dai X."/>
            <person name="Dawson M.W."/>
            <person name="Muller H.G."/>
            <person name="Kugler K."/>
            <person name="Rivarola-Duarte L."/>
            <person name="Spannagl M."/>
            <person name="Mayer K.F.X."/>
            <person name="Lu F.H."/>
            <person name="Bevan M.W."/>
            <person name="Leroy P."/>
            <person name="Li P."/>
            <person name="You F.M."/>
            <person name="Sun Q."/>
            <person name="Liu Z."/>
            <person name="Lyons E."/>
            <person name="Wicker T."/>
            <person name="Salzberg S.L."/>
            <person name="Devos K.M."/>
            <person name="Dvorak J."/>
        </authorList>
    </citation>
    <scope>NUCLEOTIDE SEQUENCE [LARGE SCALE GENOMIC DNA]</scope>
    <source>
        <strain evidence="1">cv. AL8/78</strain>
    </source>
</reference>
<reference evidence="1" key="5">
    <citation type="journal article" date="2021" name="G3 (Bethesda)">
        <title>Aegilops tauschii genome assembly Aet v5.0 features greater sequence contiguity and improved annotation.</title>
        <authorList>
            <person name="Wang L."/>
            <person name="Zhu T."/>
            <person name="Rodriguez J.C."/>
            <person name="Deal K.R."/>
            <person name="Dubcovsky J."/>
            <person name="McGuire P.E."/>
            <person name="Lux T."/>
            <person name="Spannagl M."/>
            <person name="Mayer K.F.X."/>
            <person name="Baldrich P."/>
            <person name="Meyers B.C."/>
            <person name="Huo N."/>
            <person name="Gu Y.Q."/>
            <person name="Zhou H."/>
            <person name="Devos K.M."/>
            <person name="Bennetzen J.L."/>
            <person name="Unver T."/>
            <person name="Budak H."/>
            <person name="Gulick P.J."/>
            <person name="Galiba G."/>
            <person name="Kalapos B."/>
            <person name="Nelson D.R."/>
            <person name="Li P."/>
            <person name="You F.M."/>
            <person name="Luo M.C."/>
            <person name="Dvorak J."/>
        </authorList>
    </citation>
    <scope>NUCLEOTIDE SEQUENCE [LARGE SCALE GENOMIC DNA]</scope>
    <source>
        <strain evidence="1">cv. AL8/78</strain>
    </source>
</reference>